<keyword evidence="7 10" id="KW-0408">Iron</keyword>
<dbReference type="OMA" id="VEAFPSM"/>
<dbReference type="GO" id="GO:0016020">
    <property type="term" value="C:membrane"/>
    <property type="evidence" value="ECO:0007669"/>
    <property type="project" value="UniProtKB-SubCell"/>
</dbReference>
<dbReference type="GO" id="GO:0005506">
    <property type="term" value="F:iron ion binding"/>
    <property type="evidence" value="ECO:0007669"/>
    <property type="project" value="InterPro"/>
</dbReference>
<reference evidence="14" key="1">
    <citation type="submission" date="2013-06" db="EMBL/GenBank/DDBJ databases">
        <authorList>
            <person name="Zhao Q."/>
        </authorList>
    </citation>
    <scope>NUCLEOTIDE SEQUENCE</scope>
    <source>
        <strain evidence="14">cv. W1943</strain>
    </source>
</reference>
<proteinExistence type="inferred from homology"/>
<evidence type="ECO:0000256" key="4">
    <source>
        <dbReference type="ARBA" id="ARBA00022723"/>
    </source>
</evidence>
<sequence length="521" mass="58995">MDNLVILAGVLLLPLLFLLRNAASSRRRRLPPGPPAVPLFGNLLWLRHSAADVEPLLLTLFKKYGPVVTLRIGSRLSIFVADRHLAHAALIAAGAKLADRPQAATSTLLGVSDNIITRAASARIITRSNYGAMWRLLRRNLVSQTLQQSRVDQFAPARVWVRRVLMEKLRGSGEEAPNVMEAFQYTMFCLLVLMCFGERLDEPAVRDVEEAERAWLLYISRRMSVFFFFPWITKHLFRGRLEAAHALRRRQKELFVPLIEARREYKRLASQGLPPARETTFQHSYVDTLLDVKIPEEGNRALTDDEIVTLCSEFLNAGTDTTSTGLQWIMAELVKNPAVQEKLYAEINATCGGDDELLERNVRDKDNKMPYLNAVVKEGLRKHPPGHFVLPHKAAEDMDVGGYLIPKGATVNFMVAEIGRDEREWENPMQFMPERFLDGGHGAGVDMHGTKGIKMMPFGVGRRICAGLNIAMLHLEYFVGSMVMEFEWKEVEGHEVEFAEKREFTTVMAKPLRPRLVPRRS</sequence>
<dbReference type="InterPro" id="IPR002401">
    <property type="entry name" value="Cyt_P450_E_grp-I"/>
</dbReference>
<evidence type="ECO:0008006" key="15">
    <source>
        <dbReference type="Google" id="ProtNLM"/>
    </source>
</evidence>
<evidence type="ECO:0000256" key="5">
    <source>
        <dbReference type="ARBA" id="ARBA00022989"/>
    </source>
</evidence>
<name>A0A0E0R1D2_ORYRU</name>
<evidence type="ECO:0000256" key="6">
    <source>
        <dbReference type="ARBA" id="ARBA00023002"/>
    </source>
</evidence>
<feature type="binding site" description="axial binding residue" evidence="10">
    <location>
        <position position="465"/>
    </location>
    <ligand>
        <name>heme</name>
        <dbReference type="ChEBI" id="CHEBI:30413"/>
    </ligand>
    <ligandPart>
        <name>Fe</name>
        <dbReference type="ChEBI" id="CHEBI:18248"/>
    </ligandPart>
</feature>
<keyword evidence="12" id="KW-0732">Signal</keyword>
<dbReference type="PANTHER" id="PTHR24298">
    <property type="entry name" value="FLAVONOID 3'-MONOOXYGENASE-RELATED"/>
    <property type="match status" value="1"/>
</dbReference>
<keyword evidence="5" id="KW-1133">Transmembrane helix</keyword>
<dbReference type="InterPro" id="IPR051103">
    <property type="entry name" value="Plant_metabolite_P450s"/>
</dbReference>
<dbReference type="Pfam" id="PF00067">
    <property type="entry name" value="p450"/>
    <property type="match status" value="1"/>
</dbReference>
<protein>
    <recommendedName>
        <fullName evidence="15">Cytochrome P450</fullName>
    </recommendedName>
</protein>
<dbReference type="EnsemblPlants" id="ORUFI10G16700.1">
    <property type="protein sequence ID" value="ORUFI10G16700.1"/>
    <property type="gene ID" value="ORUFI10G16700"/>
</dbReference>
<keyword evidence="2 10" id="KW-0349">Heme</keyword>
<dbReference type="STRING" id="4529.A0A0E0R1D2"/>
<keyword evidence="6 11" id="KW-0560">Oxidoreductase</keyword>
<reference evidence="13" key="2">
    <citation type="submission" date="2015-06" db="UniProtKB">
        <authorList>
            <consortium name="EnsemblPlants"/>
        </authorList>
    </citation>
    <scope>IDENTIFICATION</scope>
</reference>
<evidence type="ECO:0000256" key="8">
    <source>
        <dbReference type="ARBA" id="ARBA00023033"/>
    </source>
</evidence>
<evidence type="ECO:0000256" key="9">
    <source>
        <dbReference type="ARBA" id="ARBA00023136"/>
    </source>
</evidence>
<evidence type="ECO:0000313" key="14">
    <source>
        <dbReference type="Proteomes" id="UP000008022"/>
    </source>
</evidence>
<dbReference type="InterPro" id="IPR017972">
    <property type="entry name" value="Cyt_P450_CS"/>
</dbReference>
<dbReference type="PANTHER" id="PTHR24298:SF224">
    <property type="entry name" value="CYTOCHROME P450 FAMILY PROTEIN"/>
    <property type="match status" value="1"/>
</dbReference>
<dbReference type="SUPFAM" id="SSF48264">
    <property type="entry name" value="Cytochrome P450"/>
    <property type="match status" value="1"/>
</dbReference>
<dbReference type="Proteomes" id="UP000008022">
    <property type="component" value="Unassembled WGS sequence"/>
</dbReference>
<keyword evidence="14" id="KW-1185">Reference proteome</keyword>
<evidence type="ECO:0000256" key="10">
    <source>
        <dbReference type="PIRSR" id="PIRSR602401-1"/>
    </source>
</evidence>
<dbReference type="CDD" id="cd11075">
    <property type="entry name" value="CYP77_89"/>
    <property type="match status" value="1"/>
</dbReference>
<accession>A0A0E0R1D2</accession>
<evidence type="ECO:0000256" key="12">
    <source>
        <dbReference type="SAM" id="SignalP"/>
    </source>
</evidence>
<feature type="chain" id="PRO_5002371904" description="Cytochrome P450" evidence="12">
    <location>
        <begin position="23"/>
        <end position="521"/>
    </location>
</feature>
<dbReference type="Gene3D" id="1.10.630.10">
    <property type="entry name" value="Cytochrome P450"/>
    <property type="match status" value="1"/>
</dbReference>
<evidence type="ECO:0000313" key="13">
    <source>
        <dbReference type="EnsemblPlants" id="ORUFI10G16700.1"/>
    </source>
</evidence>
<dbReference type="GO" id="GO:0020037">
    <property type="term" value="F:heme binding"/>
    <property type="evidence" value="ECO:0007669"/>
    <property type="project" value="InterPro"/>
</dbReference>
<dbReference type="eggNOG" id="KOG0156">
    <property type="taxonomic scope" value="Eukaryota"/>
</dbReference>
<keyword evidence="9" id="KW-0472">Membrane</keyword>
<comment type="subcellular location">
    <subcellularLocation>
        <location evidence="1">Membrane</location>
        <topology evidence="1">Single-pass membrane protein</topology>
    </subcellularLocation>
</comment>
<organism evidence="13 14">
    <name type="scientific">Oryza rufipogon</name>
    <name type="common">Brownbeard rice</name>
    <name type="synonym">Asian wild rice</name>
    <dbReference type="NCBI Taxonomy" id="4529"/>
    <lineage>
        <taxon>Eukaryota</taxon>
        <taxon>Viridiplantae</taxon>
        <taxon>Streptophyta</taxon>
        <taxon>Embryophyta</taxon>
        <taxon>Tracheophyta</taxon>
        <taxon>Spermatophyta</taxon>
        <taxon>Magnoliopsida</taxon>
        <taxon>Liliopsida</taxon>
        <taxon>Poales</taxon>
        <taxon>Poaceae</taxon>
        <taxon>BOP clade</taxon>
        <taxon>Oryzoideae</taxon>
        <taxon>Oryzeae</taxon>
        <taxon>Oryzinae</taxon>
        <taxon>Oryza</taxon>
    </lineage>
</organism>
<evidence type="ECO:0000256" key="1">
    <source>
        <dbReference type="ARBA" id="ARBA00004167"/>
    </source>
</evidence>
<dbReference type="FunFam" id="1.10.630.10:FF:000012">
    <property type="entry name" value="Cytochrome P450 family protein"/>
    <property type="match status" value="1"/>
</dbReference>
<evidence type="ECO:0000256" key="3">
    <source>
        <dbReference type="ARBA" id="ARBA00022692"/>
    </source>
</evidence>
<dbReference type="InterPro" id="IPR001128">
    <property type="entry name" value="Cyt_P450"/>
</dbReference>
<evidence type="ECO:0000256" key="2">
    <source>
        <dbReference type="ARBA" id="ARBA00022617"/>
    </source>
</evidence>
<dbReference type="PRINTS" id="PR00385">
    <property type="entry name" value="P450"/>
</dbReference>
<feature type="signal peptide" evidence="12">
    <location>
        <begin position="1"/>
        <end position="22"/>
    </location>
</feature>
<dbReference type="HOGENOM" id="CLU_001570_4_0_1"/>
<dbReference type="GO" id="GO:0016709">
    <property type="term" value="F:oxidoreductase activity, acting on paired donors, with incorporation or reduction of molecular oxygen, NAD(P)H as one donor, and incorporation of one atom of oxygen"/>
    <property type="evidence" value="ECO:0007669"/>
    <property type="project" value="TreeGrafter"/>
</dbReference>
<dbReference type="InterPro" id="IPR036396">
    <property type="entry name" value="Cyt_P450_sf"/>
</dbReference>
<comment type="similarity">
    <text evidence="11">Belongs to the cytochrome P450 family.</text>
</comment>
<keyword evidence="3" id="KW-0812">Transmembrane</keyword>
<dbReference type="AlphaFoldDB" id="A0A0E0R1D2"/>
<comment type="cofactor">
    <cofactor evidence="10">
        <name>heme</name>
        <dbReference type="ChEBI" id="CHEBI:30413"/>
    </cofactor>
</comment>
<evidence type="ECO:0000256" key="7">
    <source>
        <dbReference type="ARBA" id="ARBA00023004"/>
    </source>
</evidence>
<dbReference type="PROSITE" id="PS00086">
    <property type="entry name" value="CYTOCHROME_P450"/>
    <property type="match status" value="1"/>
</dbReference>
<keyword evidence="8 11" id="KW-0503">Monooxygenase</keyword>
<dbReference type="PRINTS" id="PR00463">
    <property type="entry name" value="EP450I"/>
</dbReference>
<keyword evidence="4 10" id="KW-0479">Metal-binding</keyword>
<dbReference type="Gramene" id="ORUFI10G16700.1">
    <property type="protein sequence ID" value="ORUFI10G16700.1"/>
    <property type="gene ID" value="ORUFI10G16700"/>
</dbReference>
<evidence type="ECO:0000256" key="11">
    <source>
        <dbReference type="RuleBase" id="RU000461"/>
    </source>
</evidence>